<dbReference type="Proteomes" id="UP001239522">
    <property type="component" value="Chromosome"/>
</dbReference>
<evidence type="ECO:0000313" key="2">
    <source>
        <dbReference type="EMBL" id="WLQ35191.1"/>
    </source>
</evidence>
<sequence length="377" mass="41116">MPNDVHVTPEEIERRTIRRAELKADKSAFIDTCLPECVGKENYALIGPGVSENAEQVVPVTDAHGFNLGVAAMPHGITNSLHLHYTAEVFSCFSGEWLFRWGVGGDEGEHVIRPGDVISMPTWMFRGFTNVGADDGWMFSSLGMDETGGIIWAPSVLRAAAEHGNYLSADNRLIRGVPGERPAGVELTEPMPDEEVRKLRPVSPEQMRQRLATPEDLEWSATPFLDSELPGGGAELALVVGYGITEDRDQSPRVHNPHGFSLAWLRAEPGAGVGAHRHDASQVFMVKDGRWRVTLNQEDPVTSELGPFDTFSVPRGAWRKLESIGESTGLLVVMTEGDGRVRAEWDPEIRRAASARGTAYDTNGYLAPAALVGNAQP</sequence>
<name>A0ABY9HNV5_9ACTN</name>
<dbReference type="RefSeq" id="WP_306055847.1">
    <property type="nucleotide sequence ID" value="NZ_CP120997.1"/>
</dbReference>
<dbReference type="InterPro" id="IPR052538">
    <property type="entry name" value="Flavonoid_dioxygenase-like"/>
</dbReference>
<reference evidence="2 3" key="1">
    <citation type="submission" date="2023-03" db="EMBL/GenBank/DDBJ databases">
        <title>Isolation and description of six Streptomyces strains from soil environments, able to metabolize different microbial glucans.</title>
        <authorList>
            <person name="Widen T."/>
            <person name="Larsbrink J."/>
        </authorList>
    </citation>
    <scope>NUCLEOTIDE SEQUENCE [LARGE SCALE GENOMIC DNA]</scope>
    <source>
        <strain evidence="2 3">Mut1</strain>
    </source>
</reference>
<organism evidence="2 3">
    <name type="scientific">Streptomyces castrisilvae</name>
    <dbReference type="NCBI Taxonomy" id="3033811"/>
    <lineage>
        <taxon>Bacteria</taxon>
        <taxon>Bacillati</taxon>
        <taxon>Actinomycetota</taxon>
        <taxon>Actinomycetes</taxon>
        <taxon>Kitasatosporales</taxon>
        <taxon>Streptomycetaceae</taxon>
        <taxon>Streptomyces</taxon>
    </lineage>
</organism>
<dbReference type="PANTHER" id="PTHR43346">
    <property type="entry name" value="LIGAND BINDING DOMAIN PROTEIN, PUTATIVE (AFU_ORTHOLOGUE AFUA_6G14370)-RELATED"/>
    <property type="match status" value="1"/>
</dbReference>
<dbReference type="EMBL" id="CP120997">
    <property type="protein sequence ID" value="WLQ35191.1"/>
    <property type="molecule type" value="Genomic_DNA"/>
</dbReference>
<dbReference type="InterPro" id="IPR014710">
    <property type="entry name" value="RmlC-like_jellyroll"/>
</dbReference>
<keyword evidence="3" id="KW-1185">Reference proteome</keyword>
<proteinExistence type="predicted"/>
<dbReference type="Pfam" id="PF07883">
    <property type="entry name" value="Cupin_2"/>
    <property type="match status" value="1"/>
</dbReference>
<dbReference type="InterPro" id="IPR011051">
    <property type="entry name" value="RmlC_Cupin_sf"/>
</dbReference>
<accession>A0ABY9HNV5</accession>
<evidence type="ECO:0000259" key="1">
    <source>
        <dbReference type="Pfam" id="PF07883"/>
    </source>
</evidence>
<protein>
    <submittedName>
        <fullName evidence="2">Cupin domain-containing protein</fullName>
    </submittedName>
</protein>
<feature type="domain" description="Cupin type-2" evidence="1">
    <location>
        <begin position="266"/>
        <end position="331"/>
    </location>
</feature>
<dbReference type="PANTHER" id="PTHR43346:SF1">
    <property type="entry name" value="QUERCETIN 2,3-DIOXYGENASE-RELATED"/>
    <property type="match status" value="1"/>
</dbReference>
<evidence type="ECO:0000313" key="3">
    <source>
        <dbReference type="Proteomes" id="UP001239522"/>
    </source>
</evidence>
<dbReference type="InterPro" id="IPR013096">
    <property type="entry name" value="Cupin_2"/>
</dbReference>
<dbReference type="SUPFAM" id="SSF51182">
    <property type="entry name" value="RmlC-like cupins"/>
    <property type="match status" value="1"/>
</dbReference>
<dbReference type="Gene3D" id="2.60.120.10">
    <property type="entry name" value="Jelly Rolls"/>
    <property type="match status" value="2"/>
</dbReference>
<gene>
    <name evidence="2" type="ORF">P8A18_17915</name>
</gene>